<sequence length="246" mass="27511">MNITGLFLFKFTLKIIHVCIHAILSEDSKFQASQRETGYTDQQDQVSHRFDPVEIQSAFGLKTYEIYQDDPPVGNTGLIDTEYGSYTLIDSREHISLVNSACQLAADDGLNVHGTYFLVSKVIDPTTIIPQTKVGDVGQLDVETETRLQFSTSHNSHLLSMASPLWYEGPIVYNITLTENVYINCNEGNGQLSFINVIDSRTILYAGNIDQLLFMNNYIAKNVPISLISICNSRSLTAMNNTRKTN</sequence>
<gene>
    <name evidence="3" type="ORF">EDS130_LOCUS27992</name>
    <name evidence="2" type="ORF">XAT740_LOCUS17964</name>
</gene>
<accession>A0A815A2D5</accession>
<dbReference type="EMBL" id="CAJNOR010001185">
    <property type="protein sequence ID" value="CAF1093432.1"/>
    <property type="molecule type" value="Genomic_DNA"/>
</dbReference>
<evidence type="ECO:0000313" key="2">
    <source>
        <dbReference type="EMBL" id="CAF1093432.1"/>
    </source>
</evidence>
<dbReference type="EMBL" id="CAJNOJ010000180">
    <property type="protein sequence ID" value="CAF1251364.1"/>
    <property type="molecule type" value="Genomic_DNA"/>
</dbReference>
<dbReference type="Proteomes" id="UP000663852">
    <property type="component" value="Unassembled WGS sequence"/>
</dbReference>
<protein>
    <submittedName>
        <fullName evidence="3">Uncharacterized protein</fullName>
    </submittedName>
</protein>
<dbReference type="AlphaFoldDB" id="A0A815A2D5"/>
<evidence type="ECO:0000256" key="1">
    <source>
        <dbReference type="SAM" id="SignalP"/>
    </source>
</evidence>
<name>A0A815A2D5_ADIRI</name>
<feature type="chain" id="PRO_5036226766" evidence="1">
    <location>
        <begin position="26"/>
        <end position="246"/>
    </location>
</feature>
<comment type="caution">
    <text evidence="3">The sequence shown here is derived from an EMBL/GenBank/DDBJ whole genome shotgun (WGS) entry which is preliminary data.</text>
</comment>
<evidence type="ECO:0000313" key="4">
    <source>
        <dbReference type="Proteomes" id="UP000663828"/>
    </source>
</evidence>
<keyword evidence="1" id="KW-0732">Signal</keyword>
<organism evidence="3 5">
    <name type="scientific">Adineta ricciae</name>
    <name type="common">Rotifer</name>
    <dbReference type="NCBI Taxonomy" id="249248"/>
    <lineage>
        <taxon>Eukaryota</taxon>
        <taxon>Metazoa</taxon>
        <taxon>Spiralia</taxon>
        <taxon>Gnathifera</taxon>
        <taxon>Rotifera</taxon>
        <taxon>Eurotatoria</taxon>
        <taxon>Bdelloidea</taxon>
        <taxon>Adinetida</taxon>
        <taxon>Adinetidae</taxon>
        <taxon>Adineta</taxon>
    </lineage>
</organism>
<reference evidence="3" key="1">
    <citation type="submission" date="2021-02" db="EMBL/GenBank/DDBJ databases">
        <authorList>
            <person name="Nowell W R."/>
        </authorList>
    </citation>
    <scope>NUCLEOTIDE SEQUENCE</scope>
</reference>
<proteinExistence type="predicted"/>
<evidence type="ECO:0000313" key="5">
    <source>
        <dbReference type="Proteomes" id="UP000663852"/>
    </source>
</evidence>
<keyword evidence="4" id="KW-1185">Reference proteome</keyword>
<evidence type="ECO:0000313" key="3">
    <source>
        <dbReference type="EMBL" id="CAF1251364.1"/>
    </source>
</evidence>
<feature type="signal peptide" evidence="1">
    <location>
        <begin position="1"/>
        <end position="25"/>
    </location>
</feature>
<dbReference type="Proteomes" id="UP000663828">
    <property type="component" value="Unassembled WGS sequence"/>
</dbReference>